<comment type="caution">
    <text evidence="2">The sequence shown here is derived from an EMBL/GenBank/DDBJ whole genome shotgun (WGS) entry which is preliminary data.</text>
</comment>
<sequence>MSRAQLLLIAARCAVVLIAARCAVVLSLASLAGLFLTAGQLVDSGDGLDLHGTAAVVLHITTGLLALLLVLRAVLTRTGVWAAATAVVLFALTFFQAALGSPLTVDAHVAGSLAAVVLCTWLCAWTFAHHGTASAAAEPAGSRSEQETTAP</sequence>
<dbReference type="EMBL" id="BMIS01000010">
    <property type="protein sequence ID" value="GGE74308.1"/>
    <property type="molecule type" value="Genomic_DNA"/>
</dbReference>
<feature type="transmembrane region" description="Helical" evidence="1">
    <location>
        <begin position="53"/>
        <end position="71"/>
    </location>
</feature>
<name>A0A917ESI5_9MICC</name>
<protein>
    <submittedName>
        <fullName evidence="2">Uncharacterized protein</fullName>
    </submittedName>
</protein>
<keyword evidence="1" id="KW-0812">Transmembrane</keyword>
<dbReference type="AlphaFoldDB" id="A0A917ESI5"/>
<keyword evidence="3" id="KW-1185">Reference proteome</keyword>
<feature type="transmembrane region" description="Helical" evidence="1">
    <location>
        <begin position="78"/>
        <end position="97"/>
    </location>
</feature>
<keyword evidence="1" id="KW-0472">Membrane</keyword>
<evidence type="ECO:0000313" key="3">
    <source>
        <dbReference type="Proteomes" id="UP000633136"/>
    </source>
</evidence>
<evidence type="ECO:0000313" key="2">
    <source>
        <dbReference type="EMBL" id="GGE74308.1"/>
    </source>
</evidence>
<reference evidence="2" key="2">
    <citation type="submission" date="2020-09" db="EMBL/GenBank/DDBJ databases">
        <authorList>
            <person name="Sun Q."/>
            <person name="Zhou Y."/>
        </authorList>
    </citation>
    <scope>NUCLEOTIDE SEQUENCE</scope>
    <source>
        <strain evidence="2">CGMCC 1.15388</strain>
    </source>
</reference>
<organism evidence="2 3">
    <name type="scientific">Nesterenkonia cremea</name>
    <dbReference type="NCBI Taxonomy" id="1882340"/>
    <lineage>
        <taxon>Bacteria</taxon>
        <taxon>Bacillati</taxon>
        <taxon>Actinomycetota</taxon>
        <taxon>Actinomycetes</taxon>
        <taxon>Micrococcales</taxon>
        <taxon>Micrococcaceae</taxon>
        <taxon>Nesterenkonia</taxon>
    </lineage>
</organism>
<evidence type="ECO:0000256" key="1">
    <source>
        <dbReference type="SAM" id="Phobius"/>
    </source>
</evidence>
<proteinExistence type="predicted"/>
<dbReference type="RefSeq" id="WP_188685647.1">
    <property type="nucleotide sequence ID" value="NZ_BMIS01000010.1"/>
</dbReference>
<keyword evidence="1" id="KW-1133">Transmembrane helix</keyword>
<dbReference type="Proteomes" id="UP000633136">
    <property type="component" value="Unassembled WGS sequence"/>
</dbReference>
<accession>A0A917ESI5</accession>
<reference evidence="2" key="1">
    <citation type="journal article" date="2014" name="Int. J. Syst. Evol. Microbiol.">
        <title>Complete genome sequence of Corynebacterium casei LMG S-19264T (=DSM 44701T), isolated from a smear-ripened cheese.</title>
        <authorList>
            <consortium name="US DOE Joint Genome Institute (JGI-PGF)"/>
            <person name="Walter F."/>
            <person name="Albersmeier A."/>
            <person name="Kalinowski J."/>
            <person name="Ruckert C."/>
        </authorList>
    </citation>
    <scope>NUCLEOTIDE SEQUENCE</scope>
    <source>
        <strain evidence="2">CGMCC 1.15388</strain>
    </source>
</reference>
<gene>
    <name evidence="2" type="ORF">GCM10011401_21960</name>
</gene>
<feature type="transmembrane region" description="Helical" evidence="1">
    <location>
        <begin position="109"/>
        <end position="128"/>
    </location>
</feature>